<dbReference type="InterPro" id="IPR015815">
    <property type="entry name" value="HIBADH-related"/>
</dbReference>
<evidence type="ECO:0000256" key="3">
    <source>
        <dbReference type="ARBA" id="ARBA00023027"/>
    </source>
</evidence>
<dbReference type="PIRSF" id="PIRSF000103">
    <property type="entry name" value="HIBADH"/>
    <property type="match status" value="1"/>
</dbReference>
<protein>
    <recommendedName>
        <fullName evidence="9">6-phosphogluconate dehydrogenase NADP-binding domain-containing protein</fullName>
    </recommendedName>
</protein>
<dbReference type="PANTHER" id="PTHR43580:SF8">
    <property type="entry name" value="6-PHOSPHOGLUCONATE DEHYDROGENASE NADP-BINDING DOMAIN-CONTAINING PROTEIN-RELATED"/>
    <property type="match status" value="1"/>
</dbReference>
<comment type="similarity">
    <text evidence="1">Belongs to the HIBADH-related family. NP60 subfamily.</text>
</comment>
<dbReference type="AlphaFoldDB" id="A0A9P5VNZ2"/>
<dbReference type="GO" id="GO:0050661">
    <property type="term" value="F:NADP binding"/>
    <property type="evidence" value="ECO:0007669"/>
    <property type="project" value="InterPro"/>
</dbReference>
<dbReference type="Gene3D" id="3.40.50.720">
    <property type="entry name" value="NAD(P)-binding Rossmann-like Domain"/>
    <property type="match status" value="1"/>
</dbReference>
<evidence type="ECO:0000313" key="8">
    <source>
        <dbReference type="Proteomes" id="UP000696485"/>
    </source>
</evidence>
<feature type="domain" description="3-hydroxyisobutyrate dehydrogenase-like NAD-binding" evidence="6">
    <location>
        <begin position="179"/>
        <end position="298"/>
    </location>
</feature>
<evidence type="ECO:0000259" key="6">
    <source>
        <dbReference type="Pfam" id="PF14833"/>
    </source>
</evidence>
<dbReference type="SUPFAM" id="SSF51735">
    <property type="entry name" value="NAD(P)-binding Rossmann-fold domains"/>
    <property type="match status" value="1"/>
</dbReference>
<feature type="active site" evidence="4">
    <location>
        <position position="183"/>
    </location>
</feature>
<comment type="caution">
    <text evidence="7">The sequence shown here is derived from an EMBL/GenBank/DDBJ whole genome shotgun (WGS) entry which is preliminary data.</text>
</comment>
<dbReference type="EMBL" id="JAAAUY010000135">
    <property type="protein sequence ID" value="KAF9334677.1"/>
    <property type="molecule type" value="Genomic_DNA"/>
</dbReference>
<dbReference type="GO" id="GO:0016491">
    <property type="term" value="F:oxidoreductase activity"/>
    <property type="evidence" value="ECO:0007669"/>
    <property type="project" value="UniProtKB-KW"/>
</dbReference>
<name>A0A9P5VNZ2_9FUNG</name>
<evidence type="ECO:0000313" key="7">
    <source>
        <dbReference type="EMBL" id="KAF9334677.1"/>
    </source>
</evidence>
<dbReference type="GO" id="GO:0051287">
    <property type="term" value="F:NAD binding"/>
    <property type="evidence" value="ECO:0007669"/>
    <property type="project" value="InterPro"/>
</dbReference>
<evidence type="ECO:0000259" key="5">
    <source>
        <dbReference type="Pfam" id="PF03446"/>
    </source>
</evidence>
<dbReference type="InterPro" id="IPR006115">
    <property type="entry name" value="6PGDH_NADP-bd"/>
</dbReference>
<accession>A0A9P5VNZ2</accession>
<dbReference type="Proteomes" id="UP000696485">
    <property type="component" value="Unassembled WGS sequence"/>
</dbReference>
<evidence type="ECO:0000256" key="4">
    <source>
        <dbReference type="PIRSR" id="PIRSR000103-1"/>
    </source>
</evidence>
<dbReference type="Gene3D" id="1.10.1040.10">
    <property type="entry name" value="N-(1-d-carboxylethyl)-l-norvaline Dehydrogenase, domain 2"/>
    <property type="match status" value="1"/>
</dbReference>
<organism evidence="7 8">
    <name type="scientific">Podila minutissima</name>
    <dbReference type="NCBI Taxonomy" id="64525"/>
    <lineage>
        <taxon>Eukaryota</taxon>
        <taxon>Fungi</taxon>
        <taxon>Fungi incertae sedis</taxon>
        <taxon>Mucoromycota</taxon>
        <taxon>Mortierellomycotina</taxon>
        <taxon>Mortierellomycetes</taxon>
        <taxon>Mortierellales</taxon>
        <taxon>Mortierellaceae</taxon>
        <taxon>Podila</taxon>
    </lineage>
</organism>
<dbReference type="Pfam" id="PF03446">
    <property type="entry name" value="NAD_binding_2"/>
    <property type="match status" value="1"/>
</dbReference>
<keyword evidence="3" id="KW-0520">NAD</keyword>
<keyword evidence="8" id="KW-1185">Reference proteome</keyword>
<keyword evidence="2" id="KW-0560">Oxidoreductase</keyword>
<feature type="domain" description="6-phosphogluconate dehydrogenase NADP-binding" evidence="5">
    <location>
        <begin position="7"/>
        <end position="168"/>
    </location>
</feature>
<proteinExistence type="inferred from homology"/>
<dbReference type="InterPro" id="IPR051265">
    <property type="entry name" value="HIBADH-related_NP60_sf"/>
</dbReference>
<dbReference type="InterPro" id="IPR008927">
    <property type="entry name" value="6-PGluconate_DH-like_C_sf"/>
</dbReference>
<gene>
    <name evidence="7" type="ORF">BG006_001717</name>
</gene>
<dbReference type="InterPro" id="IPR013328">
    <property type="entry name" value="6PGD_dom2"/>
</dbReference>
<sequence length="299" mass="31902">MAQQQDKLGWIGLGEMGVEMASNLQKHLAQSGASLTVWNRTAEKTTRLADLGATVAPSIEALFAASNIIITSLSNDAAVEAVYATLLTLAAARQDPVVFVETSTIYPSLPTRLHAQLQAAAPQHAFLQCPIFGRPPAAAAAQLVWVASGSSKAIEHLSPYFKSMSKAILDLHTEDVARASAFKLVGNFFVVGTIELLAEGLTLGAKNGIEQGDVLKLIELLFPSPVWLGYSKLLVAEDKPKAGGFPVTLGLKDVGHMQRLAEESGAQLPTAEVVKRNLETVKEKGHGEDDWTTLIKALQ</sequence>
<dbReference type="InterPro" id="IPR036291">
    <property type="entry name" value="NAD(P)-bd_dom_sf"/>
</dbReference>
<evidence type="ECO:0000256" key="1">
    <source>
        <dbReference type="ARBA" id="ARBA00007598"/>
    </source>
</evidence>
<dbReference type="InterPro" id="IPR029154">
    <property type="entry name" value="HIBADH-like_NADP-bd"/>
</dbReference>
<dbReference type="Pfam" id="PF14833">
    <property type="entry name" value="NAD_binding_11"/>
    <property type="match status" value="1"/>
</dbReference>
<dbReference type="SUPFAM" id="SSF48179">
    <property type="entry name" value="6-phosphogluconate dehydrogenase C-terminal domain-like"/>
    <property type="match status" value="1"/>
</dbReference>
<evidence type="ECO:0008006" key="9">
    <source>
        <dbReference type="Google" id="ProtNLM"/>
    </source>
</evidence>
<reference evidence="7" key="1">
    <citation type="journal article" date="2020" name="Fungal Divers.">
        <title>Resolving the Mortierellaceae phylogeny through synthesis of multi-gene phylogenetics and phylogenomics.</title>
        <authorList>
            <person name="Vandepol N."/>
            <person name="Liber J."/>
            <person name="Desiro A."/>
            <person name="Na H."/>
            <person name="Kennedy M."/>
            <person name="Barry K."/>
            <person name="Grigoriev I.V."/>
            <person name="Miller A.N."/>
            <person name="O'Donnell K."/>
            <person name="Stajich J.E."/>
            <person name="Bonito G."/>
        </authorList>
    </citation>
    <scope>NUCLEOTIDE SEQUENCE</scope>
    <source>
        <strain evidence="7">NVP1</strain>
    </source>
</reference>
<evidence type="ECO:0000256" key="2">
    <source>
        <dbReference type="ARBA" id="ARBA00023002"/>
    </source>
</evidence>
<dbReference type="PANTHER" id="PTHR43580">
    <property type="entry name" value="OXIDOREDUCTASE GLYR1-RELATED"/>
    <property type="match status" value="1"/>
</dbReference>